<feature type="binding site" evidence="7">
    <location>
        <position position="119"/>
    </location>
    <ligand>
        <name>ATP</name>
        <dbReference type="ChEBI" id="CHEBI:30616"/>
    </ligand>
</feature>
<accession>A0A1G9YYJ6</accession>
<evidence type="ECO:0000256" key="5">
    <source>
        <dbReference type="ARBA" id="ARBA00022840"/>
    </source>
</evidence>
<evidence type="ECO:0000256" key="2">
    <source>
        <dbReference type="ARBA" id="ARBA00022679"/>
    </source>
</evidence>
<keyword evidence="7" id="KW-0963">Cytoplasm</keyword>
<dbReference type="PRINTS" id="PR01100">
    <property type="entry name" value="SHIKIMTKNASE"/>
</dbReference>
<dbReference type="HAMAP" id="MF_00109">
    <property type="entry name" value="Shikimate_kinase"/>
    <property type="match status" value="1"/>
</dbReference>
<comment type="catalytic activity">
    <reaction evidence="7">
        <text>shikimate + ATP = 3-phosphoshikimate + ADP + H(+)</text>
        <dbReference type="Rhea" id="RHEA:13121"/>
        <dbReference type="ChEBI" id="CHEBI:15378"/>
        <dbReference type="ChEBI" id="CHEBI:30616"/>
        <dbReference type="ChEBI" id="CHEBI:36208"/>
        <dbReference type="ChEBI" id="CHEBI:145989"/>
        <dbReference type="ChEBI" id="CHEBI:456216"/>
        <dbReference type="EC" id="2.7.1.71"/>
    </reaction>
</comment>
<keyword evidence="1 7" id="KW-0028">Amino-acid biosynthesis</keyword>
<feature type="binding site" evidence="7">
    <location>
        <position position="81"/>
    </location>
    <ligand>
        <name>substrate</name>
    </ligand>
</feature>
<keyword evidence="6 7" id="KW-0057">Aromatic amino acid biosynthesis</keyword>
<dbReference type="PANTHER" id="PTHR21087">
    <property type="entry name" value="SHIKIMATE KINASE"/>
    <property type="match status" value="1"/>
</dbReference>
<dbReference type="EC" id="2.7.1.71" evidence="7"/>
<evidence type="ECO:0000313" key="9">
    <source>
        <dbReference type="Proteomes" id="UP000199182"/>
    </source>
</evidence>
<dbReference type="InterPro" id="IPR031322">
    <property type="entry name" value="Shikimate/glucono_kinase"/>
</dbReference>
<comment type="pathway">
    <text evidence="7">Metabolic intermediate biosynthesis; chorismate biosynthesis; chorismate from D-erythrose 4-phosphate and phosphoenolpyruvate: step 5/7.</text>
</comment>
<protein>
    <recommendedName>
        <fullName evidence="7">Shikimate kinase</fullName>
        <shortName evidence="7">SK</shortName>
        <ecNumber evidence="7">2.7.1.71</ecNumber>
    </recommendedName>
</protein>
<dbReference type="GO" id="GO:0005829">
    <property type="term" value="C:cytosol"/>
    <property type="evidence" value="ECO:0007669"/>
    <property type="project" value="TreeGrafter"/>
</dbReference>
<evidence type="ECO:0000256" key="3">
    <source>
        <dbReference type="ARBA" id="ARBA00022741"/>
    </source>
</evidence>
<dbReference type="GO" id="GO:0005524">
    <property type="term" value="F:ATP binding"/>
    <property type="evidence" value="ECO:0007669"/>
    <property type="project" value="UniProtKB-UniRule"/>
</dbReference>
<dbReference type="STRING" id="258515.SAMN05192585_1129"/>
<keyword evidence="5 7" id="KW-0067">ATP-binding</keyword>
<feature type="binding site" evidence="7">
    <location>
        <position position="35"/>
    </location>
    <ligand>
        <name>substrate</name>
    </ligand>
</feature>
<dbReference type="GO" id="GO:0008652">
    <property type="term" value="P:amino acid biosynthetic process"/>
    <property type="evidence" value="ECO:0007669"/>
    <property type="project" value="UniProtKB-KW"/>
</dbReference>
<dbReference type="SUPFAM" id="SSF52540">
    <property type="entry name" value="P-loop containing nucleoside triphosphate hydrolases"/>
    <property type="match status" value="1"/>
</dbReference>
<evidence type="ECO:0000256" key="6">
    <source>
        <dbReference type="ARBA" id="ARBA00023141"/>
    </source>
</evidence>
<dbReference type="UniPathway" id="UPA00053">
    <property type="reaction ID" value="UER00088"/>
</dbReference>
<evidence type="ECO:0000256" key="7">
    <source>
        <dbReference type="HAMAP-Rule" id="MF_00109"/>
    </source>
</evidence>
<dbReference type="PANTHER" id="PTHR21087:SF16">
    <property type="entry name" value="SHIKIMATE KINASE 1, CHLOROPLASTIC"/>
    <property type="match status" value="1"/>
</dbReference>
<dbReference type="EMBL" id="FNID01000012">
    <property type="protein sequence ID" value="SDN13621.1"/>
    <property type="molecule type" value="Genomic_DNA"/>
</dbReference>
<evidence type="ECO:0000313" key="8">
    <source>
        <dbReference type="EMBL" id="SDN13621.1"/>
    </source>
</evidence>
<comment type="cofactor">
    <cofactor evidence="7">
        <name>Mg(2+)</name>
        <dbReference type="ChEBI" id="CHEBI:18420"/>
    </cofactor>
    <text evidence="7">Binds 1 Mg(2+) ion per subunit.</text>
</comment>
<evidence type="ECO:0000256" key="4">
    <source>
        <dbReference type="ARBA" id="ARBA00022777"/>
    </source>
</evidence>
<comment type="subunit">
    <text evidence="7">Monomer.</text>
</comment>
<dbReference type="GO" id="GO:0009423">
    <property type="term" value="P:chorismate biosynthetic process"/>
    <property type="evidence" value="ECO:0007669"/>
    <property type="project" value="UniProtKB-UniRule"/>
</dbReference>
<organism evidence="8 9">
    <name type="scientific">Acetanaerobacterium elongatum</name>
    <dbReference type="NCBI Taxonomy" id="258515"/>
    <lineage>
        <taxon>Bacteria</taxon>
        <taxon>Bacillati</taxon>
        <taxon>Bacillota</taxon>
        <taxon>Clostridia</taxon>
        <taxon>Eubacteriales</taxon>
        <taxon>Oscillospiraceae</taxon>
        <taxon>Acetanaerobacterium</taxon>
    </lineage>
</organism>
<keyword evidence="2 7" id="KW-0808">Transferase</keyword>
<keyword evidence="4 7" id="KW-0418">Kinase</keyword>
<comment type="subcellular location">
    <subcellularLocation>
        <location evidence="7">Cytoplasm</location>
    </subcellularLocation>
</comment>
<sequence>MKDNRIMLTGFMGSGKTSVATALARELNYPFLDTDKYIEEREGMSVADIFAKRGEAYFRTLEHQITFDLMKNFSAVISSGGGFILTDAVYQLAASKFNLVFLDTPFEVCLSRIKNDKSRPLAATRTDEELLKLYNYRRGIYRARSDFSVDGSKKLLSDVVDEIIHKLK</sequence>
<dbReference type="AlphaFoldDB" id="A0A1G9YYJ6"/>
<feature type="binding site" evidence="7">
    <location>
        <position position="59"/>
    </location>
    <ligand>
        <name>substrate</name>
    </ligand>
</feature>
<reference evidence="8 9" key="1">
    <citation type="submission" date="2016-10" db="EMBL/GenBank/DDBJ databases">
        <authorList>
            <person name="de Groot N.N."/>
        </authorList>
    </citation>
    <scope>NUCLEOTIDE SEQUENCE [LARGE SCALE GENOMIC DNA]</scope>
    <source>
        <strain evidence="8 9">CGMCC 1.5012</strain>
    </source>
</reference>
<comment type="caution">
    <text evidence="7">Lacks conserved residue(s) required for the propagation of feature annotation.</text>
</comment>
<dbReference type="Gene3D" id="3.40.50.300">
    <property type="entry name" value="P-loop containing nucleotide triphosphate hydrolases"/>
    <property type="match status" value="1"/>
</dbReference>
<keyword evidence="7" id="KW-0479">Metal-binding</keyword>
<keyword evidence="3 7" id="KW-0547">Nucleotide-binding</keyword>
<dbReference type="Pfam" id="PF01202">
    <property type="entry name" value="SKI"/>
    <property type="match status" value="1"/>
</dbReference>
<gene>
    <name evidence="7" type="primary">aroK</name>
    <name evidence="8" type="ORF">SAMN05192585_1129</name>
</gene>
<dbReference type="InterPro" id="IPR000623">
    <property type="entry name" value="Shikimate_kinase/TSH1"/>
</dbReference>
<feature type="binding site" evidence="7">
    <location>
        <position position="17"/>
    </location>
    <ligand>
        <name>Mg(2+)</name>
        <dbReference type="ChEBI" id="CHEBI:18420"/>
    </ligand>
</feature>
<dbReference type="CDD" id="cd00464">
    <property type="entry name" value="SK"/>
    <property type="match status" value="1"/>
</dbReference>
<evidence type="ECO:0000256" key="1">
    <source>
        <dbReference type="ARBA" id="ARBA00022605"/>
    </source>
</evidence>
<keyword evidence="9" id="KW-1185">Reference proteome</keyword>
<dbReference type="GO" id="GO:0004765">
    <property type="term" value="F:shikimate kinase activity"/>
    <property type="evidence" value="ECO:0007669"/>
    <property type="project" value="UniProtKB-UniRule"/>
</dbReference>
<comment type="similarity">
    <text evidence="7">Belongs to the shikimate kinase family.</text>
</comment>
<name>A0A1G9YYJ6_9FIRM</name>
<dbReference type="GO" id="GO:0000287">
    <property type="term" value="F:magnesium ion binding"/>
    <property type="evidence" value="ECO:0007669"/>
    <property type="project" value="UniProtKB-UniRule"/>
</dbReference>
<dbReference type="GO" id="GO:0009073">
    <property type="term" value="P:aromatic amino acid family biosynthetic process"/>
    <property type="evidence" value="ECO:0007669"/>
    <property type="project" value="UniProtKB-KW"/>
</dbReference>
<feature type="binding site" evidence="7">
    <location>
        <begin position="13"/>
        <end position="18"/>
    </location>
    <ligand>
        <name>ATP</name>
        <dbReference type="ChEBI" id="CHEBI:30616"/>
    </ligand>
</feature>
<proteinExistence type="inferred from homology"/>
<dbReference type="InterPro" id="IPR027417">
    <property type="entry name" value="P-loop_NTPase"/>
</dbReference>
<keyword evidence="7" id="KW-0460">Magnesium</keyword>
<feature type="binding site" evidence="7">
    <location>
        <position position="137"/>
    </location>
    <ligand>
        <name>substrate</name>
    </ligand>
</feature>
<comment type="function">
    <text evidence="7">Catalyzes the specific phosphorylation of the 3-hydroxyl group of shikimic acid using ATP as a cosubstrate.</text>
</comment>
<dbReference type="Proteomes" id="UP000199182">
    <property type="component" value="Unassembled WGS sequence"/>
</dbReference>